<evidence type="ECO:0000259" key="1">
    <source>
        <dbReference type="Pfam" id="PF04993"/>
    </source>
</evidence>
<dbReference type="InterPro" id="IPR007076">
    <property type="entry name" value="TfoX_N"/>
</dbReference>
<accession>A0AAU7CL02</accession>
<gene>
    <name evidence="2" type="ORF">V5E97_04720</name>
</gene>
<sequence length="107" mass="11923">MAFSESLAARTRDALARERSIIEKKMFGGLCFLLNGKLLVGVFKDSLLVRLGADGAKSALTKPHVREMDFSSRPMKGWVVVEPDGIDSDRQLKEWVNQAIEFVVTIL</sequence>
<dbReference type="Gene3D" id="3.30.1460.30">
    <property type="entry name" value="YgaC/TfoX-N like chaperone"/>
    <property type="match status" value="1"/>
</dbReference>
<dbReference type="Pfam" id="PF04993">
    <property type="entry name" value="TfoX_N"/>
    <property type="match status" value="1"/>
</dbReference>
<evidence type="ECO:0000313" key="2">
    <source>
        <dbReference type="EMBL" id="XBH05326.1"/>
    </source>
</evidence>
<dbReference type="SUPFAM" id="SSF159894">
    <property type="entry name" value="YgaC/TfoX-N like"/>
    <property type="match status" value="1"/>
</dbReference>
<dbReference type="EMBL" id="CP155447">
    <property type="protein sequence ID" value="XBH05326.1"/>
    <property type="molecule type" value="Genomic_DNA"/>
</dbReference>
<protein>
    <submittedName>
        <fullName evidence="2">TfoX/Sxy family protein</fullName>
    </submittedName>
</protein>
<dbReference type="AlphaFoldDB" id="A0AAU7CL02"/>
<dbReference type="RefSeq" id="WP_406698142.1">
    <property type="nucleotide sequence ID" value="NZ_CP155447.1"/>
</dbReference>
<feature type="domain" description="TfoX N-terminal" evidence="1">
    <location>
        <begin position="14"/>
        <end position="102"/>
    </location>
</feature>
<reference evidence="2" key="1">
    <citation type="submission" date="2024-05" db="EMBL/GenBank/DDBJ databases">
        <title>Planctomycetes of the genus Singulisphaera possess chitinolytic capabilities.</title>
        <authorList>
            <person name="Ivanova A."/>
        </authorList>
    </citation>
    <scope>NUCLEOTIDE SEQUENCE</scope>
    <source>
        <strain evidence="2">Ch08T</strain>
    </source>
</reference>
<name>A0AAU7CL02_9BACT</name>
<organism evidence="2">
    <name type="scientific">Singulisphaera sp. Ch08</name>
    <dbReference type="NCBI Taxonomy" id="3120278"/>
    <lineage>
        <taxon>Bacteria</taxon>
        <taxon>Pseudomonadati</taxon>
        <taxon>Planctomycetota</taxon>
        <taxon>Planctomycetia</taxon>
        <taxon>Isosphaerales</taxon>
        <taxon>Isosphaeraceae</taxon>
        <taxon>Singulisphaera</taxon>
    </lineage>
</organism>
<proteinExistence type="predicted"/>